<dbReference type="Proteomes" id="UP001151760">
    <property type="component" value="Unassembled WGS sequence"/>
</dbReference>
<name>A0ABQ5FJG3_9ASTR</name>
<dbReference type="EMBL" id="BQNB010017462">
    <property type="protein sequence ID" value="GJT63461.1"/>
    <property type="molecule type" value="Genomic_DNA"/>
</dbReference>
<keyword evidence="1" id="KW-0175">Coiled coil</keyword>
<gene>
    <name evidence="3" type="ORF">Tco_1006994</name>
</gene>
<evidence type="ECO:0000313" key="3">
    <source>
        <dbReference type="EMBL" id="GJT63461.1"/>
    </source>
</evidence>
<evidence type="ECO:0000313" key="4">
    <source>
        <dbReference type="Proteomes" id="UP001151760"/>
    </source>
</evidence>
<feature type="coiled-coil region" evidence="1">
    <location>
        <begin position="334"/>
        <end position="375"/>
    </location>
</feature>
<proteinExistence type="predicted"/>
<evidence type="ECO:0000256" key="1">
    <source>
        <dbReference type="SAM" id="Coils"/>
    </source>
</evidence>
<feature type="region of interest" description="Disordered" evidence="2">
    <location>
        <begin position="200"/>
        <end position="226"/>
    </location>
</feature>
<feature type="region of interest" description="Disordered" evidence="2">
    <location>
        <begin position="408"/>
        <end position="431"/>
    </location>
</feature>
<sequence length="509" mass="57378">MVYIVKLPVLKKGEYTLWSMRMEQYLTNTDYSLWQVILNGDDPIQVTTDENGVETEVPPKTAQALLQRQRERKAKSILLLAIPIEYQLRFHGIKDVKTMWAAIKSRFGEGLDKAYDMFQKLISLLEVHGAAVSNEDTNHKFLRALPSSWNNVALIMRNKAGIDDLDIDDLYNNLKVFEADIKGSSGSSSNSQNVAFLSAENTSSSNEVNTANGSSGPQLDDEDLDQTDHDDLEEMDLKWLIALIVIEEAILQGNVEQQEIKGKGMEMKDGLGYDWSYIAQDEPTEFAFMAYTSNSSWSDTEVNLEIVAYQLGLKFVEVQLVVHQKNEVVYEEKIAVLEFEVKDKSNAITRLKNQLDETLREKDDLKTKLEQFETSFKTLTKLINSQISSNDKTGLGYGEQLNKNDSSGSELFNNVFDSHSSDGDNNQTNDRFKKVNGYHVVPPLLTRNYMPPLTDLSFVGLDDSVYRPTANKTIPSVSQVEPSITPPSNTSVEMPRVESVRPSRVIIED</sequence>
<reference evidence="3" key="2">
    <citation type="submission" date="2022-01" db="EMBL/GenBank/DDBJ databases">
        <authorList>
            <person name="Yamashiro T."/>
            <person name="Shiraishi A."/>
            <person name="Satake H."/>
            <person name="Nakayama K."/>
        </authorList>
    </citation>
    <scope>NUCLEOTIDE SEQUENCE</scope>
</reference>
<feature type="compositionally biased region" description="Polar residues" evidence="2">
    <location>
        <begin position="200"/>
        <end position="217"/>
    </location>
</feature>
<feature type="compositionally biased region" description="Polar residues" evidence="2">
    <location>
        <begin position="408"/>
        <end position="429"/>
    </location>
</feature>
<keyword evidence="4" id="KW-1185">Reference proteome</keyword>
<protein>
    <submittedName>
        <fullName evidence="3">Uncharacterized protein</fullName>
    </submittedName>
</protein>
<accession>A0ABQ5FJG3</accession>
<organism evidence="3 4">
    <name type="scientific">Tanacetum coccineum</name>
    <dbReference type="NCBI Taxonomy" id="301880"/>
    <lineage>
        <taxon>Eukaryota</taxon>
        <taxon>Viridiplantae</taxon>
        <taxon>Streptophyta</taxon>
        <taxon>Embryophyta</taxon>
        <taxon>Tracheophyta</taxon>
        <taxon>Spermatophyta</taxon>
        <taxon>Magnoliopsida</taxon>
        <taxon>eudicotyledons</taxon>
        <taxon>Gunneridae</taxon>
        <taxon>Pentapetalae</taxon>
        <taxon>asterids</taxon>
        <taxon>campanulids</taxon>
        <taxon>Asterales</taxon>
        <taxon>Asteraceae</taxon>
        <taxon>Asteroideae</taxon>
        <taxon>Anthemideae</taxon>
        <taxon>Anthemidinae</taxon>
        <taxon>Tanacetum</taxon>
    </lineage>
</organism>
<evidence type="ECO:0000256" key="2">
    <source>
        <dbReference type="SAM" id="MobiDB-lite"/>
    </source>
</evidence>
<comment type="caution">
    <text evidence="3">The sequence shown here is derived from an EMBL/GenBank/DDBJ whole genome shotgun (WGS) entry which is preliminary data.</text>
</comment>
<reference evidence="3" key="1">
    <citation type="journal article" date="2022" name="Int. J. Mol. Sci.">
        <title>Draft Genome of Tanacetum Coccineum: Genomic Comparison of Closely Related Tanacetum-Family Plants.</title>
        <authorList>
            <person name="Yamashiro T."/>
            <person name="Shiraishi A."/>
            <person name="Nakayama K."/>
            <person name="Satake H."/>
        </authorList>
    </citation>
    <scope>NUCLEOTIDE SEQUENCE</scope>
</reference>